<comment type="caution">
    <text evidence="2">The sequence shown here is derived from an EMBL/GenBank/DDBJ whole genome shotgun (WGS) entry which is preliminary data.</text>
</comment>
<dbReference type="Gene3D" id="1.20.144.10">
    <property type="entry name" value="Phosphatidic acid phosphatase type 2/haloperoxidase"/>
    <property type="match status" value="1"/>
</dbReference>
<feature type="transmembrane region" description="Helical" evidence="1">
    <location>
        <begin position="108"/>
        <end position="128"/>
    </location>
</feature>
<name>A0ABP8IF67_9BURK</name>
<accession>A0ABP8IF67</accession>
<keyword evidence="1" id="KW-1133">Transmembrane helix</keyword>
<keyword evidence="1" id="KW-0472">Membrane</keyword>
<evidence type="ECO:0000313" key="2">
    <source>
        <dbReference type="EMBL" id="GAA4357252.1"/>
    </source>
</evidence>
<protein>
    <submittedName>
        <fullName evidence="2">Phosphatase PAP2 family protein</fullName>
    </submittedName>
</protein>
<dbReference type="RefSeq" id="WP_345541528.1">
    <property type="nucleotide sequence ID" value="NZ_BAABGJ010000081.1"/>
</dbReference>
<dbReference type="EMBL" id="BAABGJ010000081">
    <property type="protein sequence ID" value="GAA4357252.1"/>
    <property type="molecule type" value="Genomic_DNA"/>
</dbReference>
<feature type="transmembrane region" description="Helical" evidence="1">
    <location>
        <begin position="134"/>
        <end position="150"/>
    </location>
</feature>
<evidence type="ECO:0000313" key="3">
    <source>
        <dbReference type="Proteomes" id="UP001500975"/>
    </source>
</evidence>
<feature type="transmembrane region" description="Helical" evidence="1">
    <location>
        <begin position="12"/>
        <end position="34"/>
    </location>
</feature>
<gene>
    <name evidence="2" type="ORF">GCM10023165_51010</name>
</gene>
<evidence type="ECO:0000256" key="1">
    <source>
        <dbReference type="SAM" id="Phobius"/>
    </source>
</evidence>
<dbReference type="InterPro" id="IPR036938">
    <property type="entry name" value="PAP2/HPO_sf"/>
</dbReference>
<reference evidence="3" key="1">
    <citation type="journal article" date="2019" name="Int. J. Syst. Evol. Microbiol.">
        <title>The Global Catalogue of Microorganisms (GCM) 10K type strain sequencing project: providing services to taxonomists for standard genome sequencing and annotation.</title>
        <authorList>
            <consortium name="The Broad Institute Genomics Platform"/>
            <consortium name="The Broad Institute Genome Sequencing Center for Infectious Disease"/>
            <person name="Wu L."/>
            <person name="Ma J."/>
        </authorList>
    </citation>
    <scope>NUCLEOTIDE SEQUENCE [LARGE SCALE GENOMIC DNA]</scope>
    <source>
        <strain evidence="3">JCM 17804</strain>
    </source>
</reference>
<sequence length="218" mass="23859">MYSLPEAFWYAITWFGDSGLLLPAAVWIAVWLGVRTVTRPIAWRWLVLFGTAGALVALSKIAFMGWGIGSATLNFTGVSGHTMLAASVWPVAFWLTAAHCAPRVRFSAATLGWTFAVLIGLSRLAIFAHSKSEVAAGFALGAAVSGLFLWRQHHRPPPRLHWVLLLISIASPLAFLRPGTPAPTHDVLSVIAVRLAGIERPFTRDDLLRRRQQRASIE</sequence>
<keyword evidence="1" id="KW-0812">Transmembrane</keyword>
<feature type="transmembrane region" description="Helical" evidence="1">
    <location>
        <begin position="75"/>
        <end position="96"/>
    </location>
</feature>
<keyword evidence="3" id="KW-1185">Reference proteome</keyword>
<organism evidence="2 3">
    <name type="scientific">Variovorax defluvii</name>
    <dbReference type="NCBI Taxonomy" id="913761"/>
    <lineage>
        <taxon>Bacteria</taxon>
        <taxon>Pseudomonadati</taxon>
        <taxon>Pseudomonadota</taxon>
        <taxon>Betaproteobacteria</taxon>
        <taxon>Burkholderiales</taxon>
        <taxon>Comamonadaceae</taxon>
        <taxon>Variovorax</taxon>
    </lineage>
</organism>
<dbReference type="Proteomes" id="UP001500975">
    <property type="component" value="Unassembled WGS sequence"/>
</dbReference>
<proteinExistence type="predicted"/>
<feature type="transmembrane region" description="Helical" evidence="1">
    <location>
        <begin position="46"/>
        <end position="69"/>
    </location>
</feature>
<dbReference type="SUPFAM" id="SSF48317">
    <property type="entry name" value="Acid phosphatase/Vanadium-dependent haloperoxidase"/>
    <property type="match status" value="1"/>
</dbReference>